<protein>
    <recommendedName>
        <fullName evidence="1">ABCA1-4-like C-terminal R2 regulatory domain-containing protein</fullName>
    </recommendedName>
</protein>
<dbReference type="PANTHER" id="PTHR19229:SF209">
    <property type="entry name" value="ATP-BINDING CASSETTE SUB-FAMILY A MEMBER 5 ISOFORM X1"/>
    <property type="match status" value="1"/>
</dbReference>
<dbReference type="SUPFAM" id="SSF52540">
    <property type="entry name" value="P-loop containing nucleoside triphosphate hydrolases"/>
    <property type="match status" value="1"/>
</dbReference>
<dbReference type="GO" id="GO:0005319">
    <property type="term" value="F:lipid transporter activity"/>
    <property type="evidence" value="ECO:0007669"/>
    <property type="project" value="TreeGrafter"/>
</dbReference>
<feature type="domain" description="ABCA1-4-like C-terminal R2 regulatory" evidence="1">
    <location>
        <begin position="62"/>
        <end position="140"/>
    </location>
</feature>
<evidence type="ECO:0000313" key="2">
    <source>
        <dbReference type="EMBL" id="KAJ8382215.1"/>
    </source>
</evidence>
<dbReference type="PANTHER" id="PTHR19229">
    <property type="entry name" value="ATP-BINDING CASSETTE TRANSPORTER SUBFAMILY A ABCA"/>
    <property type="match status" value="1"/>
</dbReference>
<proteinExistence type="predicted"/>
<dbReference type="Proteomes" id="UP001152622">
    <property type="component" value="Chromosome 1"/>
</dbReference>
<name>A0A9Q1JEY6_SYNKA</name>
<dbReference type="InterPro" id="IPR027417">
    <property type="entry name" value="P-loop_NTPase"/>
</dbReference>
<dbReference type="GO" id="GO:0140359">
    <property type="term" value="F:ABC-type transporter activity"/>
    <property type="evidence" value="ECO:0007669"/>
    <property type="project" value="InterPro"/>
</dbReference>
<gene>
    <name evidence="2" type="ORF">SKAU_G00029930</name>
</gene>
<dbReference type="Gene3D" id="3.40.50.300">
    <property type="entry name" value="P-loop containing nucleotide triphosphate hydrolases"/>
    <property type="match status" value="1"/>
</dbReference>
<dbReference type="OrthoDB" id="8061355at2759"/>
<organism evidence="2 3">
    <name type="scientific">Synaphobranchus kaupii</name>
    <name type="common">Kaup's arrowtooth eel</name>
    <dbReference type="NCBI Taxonomy" id="118154"/>
    <lineage>
        <taxon>Eukaryota</taxon>
        <taxon>Metazoa</taxon>
        <taxon>Chordata</taxon>
        <taxon>Craniata</taxon>
        <taxon>Vertebrata</taxon>
        <taxon>Euteleostomi</taxon>
        <taxon>Actinopterygii</taxon>
        <taxon>Neopterygii</taxon>
        <taxon>Teleostei</taxon>
        <taxon>Anguilliformes</taxon>
        <taxon>Synaphobranchidae</taxon>
        <taxon>Synaphobranchus</taxon>
    </lineage>
</organism>
<dbReference type="InterPro" id="IPR026082">
    <property type="entry name" value="ABCA"/>
</dbReference>
<reference evidence="2" key="1">
    <citation type="journal article" date="2023" name="Science">
        <title>Genome structures resolve the early diversification of teleost fishes.</title>
        <authorList>
            <person name="Parey E."/>
            <person name="Louis A."/>
            <person name="Montfort J."/>
            <person name="Bouchez O."/>
            <person name="Roques C."/>
            <person name="Iampietro C."/>
            <person name="Lluch J."/>
            <person name="Castinel A."/>
            <person name="Donnadieu C."/>
            <person name="Desvignes T."/>
            <person name="Floi Bucao C."/>
            <person name="Jouanno E."/>
            <person name="Wen M."/>
            <person name="Mejri S."/>
            <person name="Dirks R."/>
            <person name="Jansen H."/>
            <person name="Henkel C."/>
            <person name="Chen W.J."/>
            <person name="Zahm M."/>
            <person name="Cabau C."/>
            <person name="Klopp C."/>
            <person name="Thompson A.W."/>
            <person name="Robinson-Rechavi M."/>
            <person name="Braasch I."/>
            <person name="Lecointre G."/>
            <person name="Bobe J."/>
            <person name="Postlethwait J.H."/>
            <person name="Berthelot C."/>
            <person name="Roest Crollius H."/>
            <person name="Guiguen Y."/>
        </authorList>
    </citation>
    <scope>NUCLEOTIDE SEQUENCE</scope>
    <source>
        <strain evidence="2">WJC10195</strain>
    </source>
</reference>
<dbReference type="InterPro" id="IPR056264">
    <property type="entry name" value="R2_ABCA1-4-like"/>
</dbReference>
<dbReference type="AlphaFoldDB" id="A0A9Q1JEY6"/>
<dbReference type="EMBL" id="JAINUF010000001">
    <property type="protein sequence ID" value="KAJ8382215.1"/>
    <property type="molecule type" value="Genomic_DNA"/>
</dbReference>
<evidence type="ECO:0000259" key="1">
    <source>
        <dbReference type="Pfam" id="PF23321"/>
    </source>
</evidence>
<accession>A0A9Q1JEY6</accession>
<sequence>MVFIMYDHRRAIRAAFKDRQRGAVLTTHYMEEAEAVCDRVAIVVSGKIRCIGSIQHLKGKYGRGYSLEVKLREEQAGLQQVALLHEELLRIFPHAARQESFVTLMVYRVPMEDVGSLADSFAQLESAKQTFSFEEYNFSQSTLEQVFLEFAKEQENEEDDVGSLSTSFRWQRLHQEGPVPQSQTDSVVQQL</sequence>
<dbReference type="Pfam" id="PF23321">
    <property type="entry name" value="R1_ABCA1"/>
    <property type="match status" value="1"/>
</dbReference>
<dbReference type="GO" id="GO:0016020">
    <property type="term" value="C:membrane"/>
    <property type="evidence" value="ECO:0007669"/>
    <property type="project" value="InterPro"/>
</dbReference>
<evidence type="ECO:0000313" key="3">
    <source>
        <dbReference type="Proteomes" id="UP001152622"/>
    </source>
</evidence>
<keyword evidence="3" id="KW-1185">Reference proteome</keyword>
<comment type="caution">
    <text evidence="2">The sequence shown here is derived from an EMBL/GenBank/DDBJ whole genome shotgun (WGS) entry which is preliminary data.</text>
</comment>